<sequence>MIILEGKHLTKTYGYNENKVIALNDVSLEIEEGSFMAVVGTSVSGKSTLLDVLAGLVKPDKGMVYLQGKLLYDMNNDRLTHLRRRKMGFVFQFFNLISTHNVIENIVLPIHLDNRQVDEEYVHDIVETLGLTEKKYAFIHELSDGGQQRVAIARALASKPAIIFADETTGNLDAKSSQEVIQLLSMAQRKYHETVIMVTHDEMIAQVVDRILRIEDGKIIQDTKNDE</sequence>
<organism evidence="5 6">
    <name type="scientific">Allocoprobacillus halotolerans</name>
    <dbReference type="NCBI Taxonomy" id="2944914"/>
    <lineage>
        <taxon>Bacteria</taxon>
        <taxon>Bacillati</taxon>
        <taxon>Bacillota</taxon>
        <taxon>Erysipelotrichia</taxon>
        <taxon>Erysipelotrichales</taxon>
        <taxon>Erysipelotrichaceae</taxon>
        <taxon>Allocoprobacillus</taxon>
    </lineage>
</organism>
<dbReference type="Proteomes" id="UP001060112">
    <property type="component" value="Chromosome"/>
</dbReference>
<dbReference type="GO" id="GO:0005524">
    <property type="term" value="F:ATP binding"/>
    <property type="evidence" value="ECO:0007669"/>
    <property type="project" value="UniProtKB-KW"/>
</dbReference>
<reference evidence="5" key="1">
    <citation type="submission" date="2022-07" db="EMBL/GenBank/DDBJ databases">
        <title>Faecal culturing of patients with breast cancer.</title>
        <authorList>
            <person name="Teng N.M.Y."/>
            <person name="Kiu R."/>
            <person name="Evans R."/>
            <person name="Baker D.J."/>
            <person name="Zenner C."/>
            <person name="Robinson S.D."/>
            <person name="Hall L.J."/>
        </authorList>
    </citation>
    <scope>NUCLEOTIDE SEQUENCE</scope>
    <source>
        <strain evidence="5">LH1062</strain>
    </source>
</reference>
<accession>A0ABY5HYQ0</accession>
<dbReference type="InterPro" id="IPR015854">
    <property type="entry name" value="ABC_transpr_LolD-like"/>
</dbReference>
<evidence type="ECO:0000313" key="6">
    <source>
        <dbReference type="Proteomes" id="UP001060112"/>
    </source>
</evidence>
<dbReference type="EMBL" id="CP101620">
    <property type="protein sequence ID" value="UTY38213.1"/>
    <property type="molecule type" value="Genomic_DNA"/>
</dbReference>
<evidence type="ECO:0000256" key="2">
    <source>
        <dbReference type="ARBA" id="ARBA00022741"/>
    </source>
</evidence>
<dbReference type="PANTHER" id="PTHR24220:SF86">
    <property type="entry name" value="ABC TRANSPORTER ABCH.1"/>
    <property type="match status" value="1"/>
</dbReference>
<evidence type="ECO:0000256" key="3">
    <source>
        <dbReference type="ARBA" id="ARBA00022840"/>
    </source>
</evidence>
<dbReference type="PANTHER" id="PTHR24220">
    <property type="entry name" value="IMPORT ATP-BINDING PROTEIN"/>
    <property type="match status" value="1"/>
</dbReference>
<keyword evidence="2" id="KW-0547">Nucleotide-binding</keyword>
<dbReference type="InterPro" id="IPR003439">
    <property type="entry name" value="ABC_transporter-like_ATP-bd"/>
</dbReference>
<keyword evidence="3 5" id="KW-0067">ATP-binding</keyword>
<evidence type="ECO:0000313" key="5">
    <source>
        <dbReference type="EMBL" id="UTY38213.1"/>
    </source>
</evidence>
<proteinExistence type="predicted"/>
<dbReference type="RefSeq" id="WP_290138407.1">
    <property type="nucleotide sequence ID" value="NZ_CP101620.1"/>
</dbReference>
<dbReference type="InterPro" id="IPR017911">
    <property type="entry name" value="MacB-like_ATP-bd"/>
</dbReference>
<gene>
    <name evidence="5" type="ORF">NMU03_11035</name>
</gene>
<dbReference type="SUPFAM" id="SSF52540">
    <property type="entry name" value="P-loop containing nucleoside triphosphate hydrolases"/>
    <property type="match status" value="1"/>
</dbReference>
<feature type="domain" description="ABC transporter" evidence="4">
    <location>
        <begin position="4"/>
        <end position="227"/>
    </location>
</feature>
<keyword evidence="1" id="KW-0813">Transport</keyword>
<protein>
    <submittedName>
        <fullName evidence="5">ABC transporter ATP-binding protein</fullName>
    </submittedName>
</protein>
<dbReference type="Gene3D" id="3.40.50.300">
    <property type="entry name" value="P-loop containing nucleotide triphosphate hydrolases"/>
    <property type="match status" value="1"/>
</dbReference>
<keyword evidence="6" id="KW-1185">Reference proteome</keyword>
<dbReference type="InterPro" id="IPR027417">
    <property type="entry name" value="P-loop_NTPase"/>
</dbReference>
<dbReference type="Pfam" id="PF00005">
    <property type="entry name" value="ABC_tran"/>
    <property type="match status" value="1"/>
</dbReference>
<name>A0ABY5HYQ0_9FIRM</name>
<dbReference type="CDD" id="cd03255">
    <property type="entry name" value="ABC_MJ0796_LolCDE_FtsE"/>
    <property type="match status" value="1"/>
</dbReference>
<dbReference type="PROSITE" id="PS50893">
    <property type="entry name" value="ABC_TRANSPORTER_2"/>
    <property type="match status" value="1"/>
</dbReference>
<evidence type="ECO:0000256" key="1">
    <source>
        <dbReference type="ARBA" id="ARBA00022448"/>
    </source>
</evidence>
<dbReference type="InterPro" id="IPR003593">
    <property type="entry name" value="AAA+_ATPase"/>
</dbReference>
<dbReference type="SMART" id="SM00382">
    <property type="entry name" value="AAA"/>
    <property type="match status" value="1"/>
</dbReference>
<evidence type="ECO:0000259" key="4">
    <source>
        <dbReference type="PROSITE" id="PS50893"/>
    </source>
</evidence>